<evidence type="ECO:0000256" key="1">
    <source>
        <dbReference type="SAM" id="SignalP"/>
    </source>
</evidence>
<proteinExistence type="predicted"/>
<dbReference type="EMBL" id="BAABFL010000016">
    <property type="protein sequence ID" value="GAA4648039.1"/>
    <property type="molecule type" value="Genomic_DNA"/>
</dbReference>
<accession>A0ABP8UW97</accession>
<feature type="signal peptide" evidence="1">
    <location>
        <begin position="1"/>
        <end position="24"/>
    </location>
</feature>
<comment type="caution">
    <text evidence="2">The sequence shown here is derived from an EMBL/GenBank/DDBJ whole genome shotgun (WGS) entry which is preliminary data.</text>
</comment>
<gene>
    <name evidence="2" type="ORF">GCM10023116_03010</name>
</gene>
<name>A0ABP8UW97_9GAMM</name>
<keyword evidence="1" id="KW-0732">Signal</keyword>
<dbReference type="Proteomes" id="UP001500604">
    <property type="component" value="Unassembled WGS sequence"/>
</dbReference>
<protein>
    <recommendedName>
        <fullName evidence="4">PsbP C-terminal domain-containing protein</fullName>
    </recommendedName>
</protein>
<dbReference type="RefSeq" id="WP_345193155.1">
    <property type="nucleotide sequence ID" value="NZ_BAABFL010000016.1"/>
</dbReference>
<evidence type="ECO:0000313" key="3">
    <source>
        <dbReference type="Proteomes" id="UP001500604"/>
    </source>
</evidence>
<organism evidence="2 3">
    <name type="scientific">Kistimonas scapharcae</name>
    <dbReference type="NCBI Taxonomy" id="1036133"/>
    <lineage>
        <taxon>Bacteria</taxon>
        <taxon>Pseudomonadati</taxon>
        <taxon>Pseudomonadota</taxon>
        <taxon>Gammaproteobacteria</taxon>
        <taxon>Oceanospirillales</taxon>
        <taxon>Endozoicomonadaceae</taxon>
        <taxon>Kistimonas</taxon>
    </lineage>
</organism>
<sequence>MRCKGIVFVFIIVASLLQFQSAYAAKPPKGYQWEACEFITCSFLVPDGWAFERLENNNTVRFVITKRRHKQPLAPRVRVNVLQQAESRTGIPAERHLDLFMKDLYKSSRVLETWQRKGGAFKSVAATAIHYTNANNPTQQFNLLIANVVTGTLYVMSFEAVPEFWDQEWIIVEQIFEQLRLDERV</sequence>
<feature type="chain" id="PRO_5045117450" description="PsbP C-terminal domain-containing protein" evidence="1">
    <location>
        <begin position="25"/>
        <end position="185"/>
    </location>
</feature>
<keyword evidence="3" id="KW-1185">Reference proteome</keyword>
<evidence type="ECO:0008006" key="4">
    <source>
        <dbReference type="Google" id="ProtNLM"/>
    </source>
</evidence>
<evidence type="ECO:0000313" key="2">
    <source>
        <dbReference type="EMBL" id="GAA4648039.1"/>
    </source>
</evidence>
<reference evidence="3" key="1">
    <citation type="journal article" date="2019" name="Int. J. Syst. Evol. Microbiol.">
        <title>The Global Catalogue of Microorganisms (GCM) 10K type strain sequencing project: providing services to taxonomists for standard genome sequencing and annotation.</title>
        <authorList>
            <consortium name="The Broad Institute Genomics Platform"/>
            <consortium name="The Broad Institute Genome Sequencing Center for Infectious Disease"/>
            <person name="Wu L."/>
            <person name="Ma J."/>
        </authorList>
    </citation>
    <scope>NUCLEOTIDE SEQUENCE [LARGE SCALE GENOMIC DNA]</scope>
    <source>
        <strain evidence="3">JCM 17805</strain>
    </source>
</reference>